<keyword evidence="3" id="KW-1185">Reference proteome</keyword>
<evidence type="ECO:0000313" key="3">
    <source>
        <dbReference type="Proteomes" id="UP001151760"/>
    </source>
</evidence>
<reference evidence="2" key="1">
    <citation type="journal article" date="2022" name="Int. J. Mol. Sci.">
        <title>Draft Genome of Tanacetum Coccineum: Genomic Comparison of Closely Related Tanacetum-Family Plants.</title>
        <authorList>
            <person name="Yamashiro T."/>
            <person name="Shiraishi A."/>
            <person name="Nakayama K."/>
            <person name="Satake H."/>
        </authorList>
    </citation>
    <scope>NUCLEOTIDE SEQUENCE</scope>
</reference>
<accession>A0ABQ5BWZ9</accession>
<proteinExistence type="predicted"/>
<dbReference type="EMBL" id="BQNB010013673">
    <property type="protein sequence ID" value="GJT18878.1"/>
    <property type="molecule type" value="Genomic_DNA"/>
</dbReference>
<gene>
    <name evidence="2" type="ORF">Tco_0877584</name>
</gene>
<name>A0ABQ5BWZ9_9ASTR</name>
<comment type="caution">
    <text evidence="2">The sequence shown here is derived from an EMBL/GenBank/DDBJ whole genome shotgun (WGS) entry which is preliminary data.</text>
</comment>
<organism evidence="2 3">
    <name type="scientific">Tanacetum coccineum</name>
    <dbReference type="NCBI Taxonomy" id="301880"/>
    <lineage>
        <taxon>Eukaryota</taxon>
        <taxon>Viridiplantae</taxon>
        <taxon>Streptophyta</taxon>
        <taxon>Embryophyta</taxon>
        <taxon>Tracheophyta</taxon>
        <taxon>Spermatophyta</taxon>
        <taxon>Magnoliopsida</taxon>
        <taxon>eudicotyledons</taxon>
        <taxon>Gunneridae</taxon>
        <taxon>Pentapetalae</taxon>
        <taxon>asterids</taxon>
        <taxon>campanulids</taxon>
        <taxon>Asterales</taxon>
        <taxon>Asteraceae</taxon>
        <taxon>Asteroideae</taxon>
        <taxon>Anthemideae</taxon>
        <taxon>Anthemidinae</taxon>
        <taxon>Tanacetum</taxon>
    </lineage>
</organism>
<feature type="region of interest" description="Disordered" evidence="1">
    <location>
        <begin position="54"/>
        <end position="74"/>
    </location>
</feature>
<feature type="region of interest" description="Disordered" evidence="1">
    <location>
        <begin position="228"/>
        <end position="265"/>
    </location>
</feature>
<feature type="compositionally biased region" description="Basic and acidic residues" evidence="1">
    <location>
        <begin position="228"/>
        <end position="247"/>
    </location>
</feature>
<reference evidence="2" key="2">
    <citation type="submission" date="2022-01" db="EMBL/GenBank/DDBJ databases">
        <authorList>
            <person name="Yamashiro T."/>
            <person name="Shiraishi A."/>
            <person name="Satake H."/>
            <person name="Nakayama K."/>
        </authorList>
    </citation>
    <scope>NUCLEOTIDE SEQUENCE</scope>
</reference>
<evidence type="ECO:0008006" key="4">
    <source>
        <dbReference type="Google" id="ProtNLM"/>
    </source>
</evidence>
<evidence type="ECO:0000256" key="1">
    <source>
        <dbReference type="SAM" id="MobiDB-lite"/>
    </source>
</evidence>
<evidence type="ECO:0000313" key="2">
    <source>
        <dbReference type="EMBL" id="GJT18878.1"/>
    </source>
</evidence>
<protein>
    <recommendedName>
        <fullName evidence="4">Retrotransposon Copia-like N-terminal domain-containing protein</fullName>
    </recommendedName>
</protein>
<dbReference type="Proteomes" id="UP001151760">
    <property type="component" value="Unassembled WGS sequence"/>
</dbReference>
<sequence length="419" mass="46303">MRLTPLCSASAMAQGLVTTRADLLPKDVRLDVKVKDLRARRVFSPDTGVINNVDGGFGDDDDGDVSKGGESGGGDVIKVDGGGGGVCLICDDDMAIAAQDTNNMTIKSILLAEKLTGSNFTNWYRNLMIVLRYEKNIKFVELSIGPAPDTETVNPDTIDKYYESVNLEQEVACLMLSIKAFHAYKQETRSVSKLLSLEDEKLLGHFGMPRLCIPKKAETPAVLAIREGKIQKDRKKPQEAKGKDKGKNKLAYAPKAKIPPPPKRDNPVKDFICHHCKEGLIGSRKLKHGALRLYMGNKMCATVEAIRSFDLILPSGLIIVLDNCHFAPTVTRGVLSISRLVNNGIQSIEVLKWDQQVVSELVALRNLLEDMDQDSAHMVAASKVSMLKPGEFELWRMMIEQYIKMIDYALWEVIENGAT</sequence>